<sequence length="1540" mass="175358">MVLPPLGSSRRGCGLWILHTIATLTVVGTLTDQKLLTTAQYTTSPGPSIQPSVPEVSSYGPANNNEITSDQLKSKPIENTNGPTTSSNYTPSKATVKKPGDGTSIKKVYKPGKFRKKKIYRPGKTIRKKIRGGNSTQKVKPGKTLEKNDYNPGKTIEKNDYTPGKTIEKNDYTPGKTIEKNDYTPGKTIEKNDYTPGKTIEKNDYNPGKTIKKKVYKSGKTIKKKIYRPGKTIRKKIDMKKVYVPGRTVILKEPIGPTYSYRKVTIPGKTAYKKIRIPGRTITKKEVIEPVYDYEEFTIPGKQTVMKVKTLGGKEVKKVLLKPKYRKKRVYEEEDEDEEYEEPDRYKYKIEKVPGKITIKKIKTPPVYVYDKTRVPGETKYKKARVPGKTVIDKIPTPAEFSTKKILIPGKKVTKPNPYGTKVIAVKKYIPEEYGFKTVEIPGESIIKKQVVPGKTIKKKIPYSPTYDYKKVYIDGKPVIKKIRVPGKTELKKIEIPAEYGYKVISIPGKPVVRKIKVPGKTKSEKYVKKATYKYQKRTIPGSTSVKKIRIPGKTVTKKIAKEPIYLYKKVPVDKKIIKKIRIPGKTVKIKVPTNAEYRYVKFTAPGGTKTVKIRIPGKTVTEGVRIPEKYGYKTIKQEVPPSYKKIYVPGQTIVQKVFTPKEQVVDVYLPPDQEYVEEYYDTKAGTYLHRLQHCSWNIDENHYTCTIKRDSVDELLQPSTYHPQEIPPEQRYIEEYFDKTDGSTKRRLRVCVWRADIRDTDCRTEEIRDSVTPEQQISDPGTSITNIYLPPNRVYTEEYLNDASNTIERKLKICTWDIEDKRYKCTNKVMDDNESPGDSGVEAVINEFVDISTGSIKYSTKVCKLSAEYSKRECMNESGVSSDGYRPLRPLDQRSTTRDFENQEYANDIVHGNFRIETTYWPDSKSSHQRVYIYQYLDKPSRKYRRRLMACRLNSVSSVWECATSNDHIVSSPLDIAQINPSSDRTNTIKLSGPTEIEVIHLSGDRDYPSDRIYDQEYVDPITNSIQRRAKTCTYRVDQGAWECSITDTGSTYGQLSQREILPDDKETIEIYLDSSSGKITQSSKVCRAKSNYECETRQSRFGGFKPLLTDGSGYSRDFTLYSGLRIQDLYWPEIHTNLAVPNRVYIYEFVDQTIKQTERRVVICKYDAYSQSWVYTTVPAEKLPTPLELDETNRPDQDKEVIGLSNKNVKESIHIPPEKVGYSLLPADRVYVQEYFEAAIGFVRRRTKICSFNAELQKWVCHDKTEDLNGTDPFTDTIQLPADRTYVDEYINTDTGQKSVKTTICRYNISKSDWVCTNNTKTTTINDLEENIVSNYAQENDRANRKAEVDSSSCRMNMAGEWSCATTKEKDSGHNLDKQVATTDIDSEPDFNLLEGLESPPDDFGYNLNKERTIGGKGSYGNGPSNVSPKRDVEKFSSSPAPEGSNSEPSSTNNMGDLMYNEMEAKKLMAIEDATEFNDNTDDYDLTSGVSVSARKVPETSTKVDSSKEGSENVDSFKKPTDLRILDLGDLEDKESRY</sequence>
<feature type="compositionally biased region" description="Basic and acidic residues" evidence="1">
    <location>
        <begin position="143"/>
        <end position="195"/>
    </location>
</feature>
<comment type="caution">
    <text evidence="3">The sequence shown here is derived from an EMBL/GenBank/DDBJ whole genome shotgun (WGS) entry which is preliminary data.</text>
</comment>
<keyword evidence="4" id="KW-1185">Reference proteome</keyword>
<feature type="region of interest" description="Disordered" evidence="1">
    <location>
        <begin position="1400"/>
        <end position="1458"/>
    </location>
</feature>
<evidence type="ECO:0000256" key="1">
    <source>
        <dbReference type="SAM" id="MobiDB-lite"/>
    </source>
</evidence>
<dbReference type="Proteomes" id="UP001479436">
    <property type="component" value="Unassembled WGS sequence"/>
</dbReference>
<feature type="region of interest" description="Disordered" evidence="1">
    <location>
        <begin position="1480"/>
        <end position="1523"/>
    </location>
</feature>
<feature type="region of interest" description="Disordered" evidence="1">
    <location>
        <begin position="41"/>
        <end position="114"/>
    </location>
</feature>
<feature type="chain" id="PRO_5045516252" evidence="2">
    <location>
        <begin position="29"/>
        <end position="1540"/>
    </location>
</feature>
<protein>
    <submittedName>
        <fullName evidence="3">Uncharacterized protein</fullName>
    </submittedName>
</protein>
<proteinExistence type="predicted"/>
<evidence type="ECO:0000313" key="3">
    <source>
        <dbReference type="EMBL" id="KAK9765498.1"/>
    </source>
</evidence>
<accession>A0ABR2WVJ1</accession>
<feature type="compositionally biased region" description="Basic and acidic residues" evidence="1">
    <location>
        <begin position="1507"/>
        <end position="1523"/>
    </location>
</feature>
<organism evidence="3 4">
    <name type="scientific">Basidiobolus ranarum</name>
    <dbReference type="NCBI Taxonomy" id="34480"/>
    <lineage>
        <taxon>Eukaryota</taxon>
        <taxon>Fungi</taxon>
        <taxon>Fungi incertae sedis</taxon>
        <taxon>Zoopagomycota</taxon>
        <taxon>Entomophthoromycotina</taxon>
        <taxon>Basidiobolomycetes</taxon>
        <taxon>Basidiobolales</taxon>
        <taxon>Basidiobolaceae</taxon>
        <taxon>Basidiobolus</taxon>
    </lineage>
</organism>
<feature type="compositionally biased region" description="Polar residues" evidence="1">
    <location>
        <begin position="1438"/>
        <end position="1457"/>
    </location>
</feature>
<feature type="signal peptide" evidence="2">
    <location>
        <begin position="1"/>
        <end position="28"/>
    </location>
</feature>
<evidence type="ECO:0000256" key="2">
    <source>
        <dbReference type="SAM" id="SignalP"/>
    </source>
</evidence>
<keyword evidence="2" id="KW-0732">Signal</keyword>
<gene>
    <name evidence="3" type="ORF">K7432_006122</name>
</gene>
<feature type="compositionally biased region" description="Polar residues" evidence="1">
    <location>
        <begin position="41"/>
        <end position="51"/>
    </location>
</feature>
<evidence type="ECO:0000313" key="4">
    <source>
        <dbReference type="Proteomes" id="UP001479436"/>
    </source>
</evidence>
<feature type="compositionally biased region" description="Polar residues" evidence="1">
    <location>
        <begin position="60"/>
        <end position="93"/>
    </location>
</feature>
<dbReference type="EMBL" id="JASJQH010000261">
    <property type="protein sequence ID" value="KAK9765498.1"/>
    <property type="molecule type" value="Genomic_DNA"/>
</dbReference>
<name>A0ABR2WVJ1_9FUNG</name>
<feature type="region of interest" description="Disordered" evidence="1">
    <location>
        <begin position="130"/>
        <end position="195"/>
    </location>
</feature>
<reference evidence="3 4" key="1">
    <citation type="submission" date="2023-04" db="EMBL/GenBank/DDBJ databases">
        <title>Genome of Basidiobolus ranarum AG-B5.</title>
        <authorList>
            <person name="Stajich J.E."/>
            <person name="Carter-House D."/>
            <person name="Gryganskyi A."/>
        </authorList>
    </citation>
    <scope>NUCLEOTIDE SEQUENCE [LARGE SCALE GENOMIC DNA]</scope>
    <source>
        <strain evidence="3 4">AG-B5</strain>
    </source>
</reference>